<evidence type="ECO:0000256" key="6">
    <source>
        <dbReference type="ARBA" id="ARBA00023274"/>
    </source>
</evidence>
<evidence type="ECO:0000256" key="1">
    <source>
        <dbReference type="ARBA" id="ARBA00003134"/>
    </source>
</evidence>
<name>A0A3B1D1L5_9ZZZZ</name>
<dbReference type="GO" id="GO:0006412">
    <property type="term" value="P:translation"/>
    <property type="evidence" value="ECO:0007669"/>
    <property type="project" value="InterPro"/>
</dbReference>
<proteinExistence type="inferred from homology"/>
<dbReference type="GO" id="GO:0005829">
    <property type="term" value="C:cytosol"/>
    <property type="evidence" value="ECO:0007669"/>
    <property type="project" value="TreeGrafter"/>
</dbReference>
<feature type="region of interest" description="Disordered" evidence="7">
    <location>
        <begin position="1"/>
        <end position="20"/>
    </location>
</feature>
<keyword evidence="4" id="KW-0694">RNA-binding</keyword>
<dbReference type="Pfam" id="PF01649">
    <property type="entry name" value="Ribosomal_S20p"/>
    <property type="match status" value="1"/>
</dbReference>
<comment type="function">
    <text evidence="1">Binds directly to 16S ribosomal RNA.</text>
</comment>
<dbReference type="NCBIfam" id="TIGR00029">
    <property type="entry name" value="S20"/>
    <property type="match status" value="1"/>
</dbReference>
<accession>A0A3B1D1L5</accession>
<evidence type="ECO:0000256" key="4">
    <source>
        <dbReference type="ARBA" id="ARBA00022884"/>
    </source>
</evidence>
<dbReference type="SUPFAM" id="SSF46992">
    <property type="entry name" value="Ribosomal protein S20"/>
    <property type="match status" value="1"/>
</dbReference>
<keyword evidence="6" id="KW-0687">Ribonucleoprotein</keyword>
<dbReference type="PANTHER" id="PTHR33398">
    <property type="entry name" value="30S RIBOSOMAL PROTEIN S20"/>
    <property type="match status" value="1"/>
</dbReference>
<evidence type="ECO:0000256" key="5">
    <source>
        <dbReference type="ARBA" id="ARBA00022980"/>
    </source>
</evidence>
<dbReference type="GO" id="GO:0015935">
    <property type="term" value="C:small ribosomal subunit"/>
    <property type="evidence" value="ECO:0007669"/>
    <property type="project" value="TreeGrafter"/>
</dbReference>
<protein>
    <submittedName>
        <fullName evidence="8">SSU ribosomal protein S20p</fullName>
    </submittedName>
</protein>
<dbReference type="AlphaFoldDB" id="A0A3B1D1L5"/>
<dbReference type="EMBL" id="UOGH01000135">
    <property type="protein sequence ID" value="VAX29888.1"/>
    <property type="molecule type" value="Genomic_DNA"/>
</dbReference>
<dbReference type="InterPro" id="IPR002583">
    <property type="entry name" value="Ribosomal_bS20"/>
</dbReference>
<dbReference type="InterPro" id="IPR036510">
    <property type="entry name" value="Ribosomal_bS20_sf"/>
</dbReference>
<dbReference type="FunFam" id="1.20.58.110:FF:000001">
    <property type="entry name" value="30S ribosomal protein S20"/>
    <property type="match status" value="1"/>
</dbReference>
<keyword evidence="3" id="KW-0699">rRNA-binding</keyword>
<evidence type="ECO:0000256" key="7">
    <source>
        <dbReference type="SAM" id="MobiDB-lite"/>
    </source>
</evidence>
<sequence>MATKNLSAPKRVRQAEKRRLRNQDYKTRIKTCVKKVESAVASKDADAALNSLREAITIISKGSSKGIIHRNTASRKISRLTKKVNSVVKSEAA</sequence>
<evidence type="ECO:0000313" key="8">
    <source>
        <dbReference type="EMBL" id="VAX29888.1"/>
    </source>
</evidence>
<organism evidence="8">
    <name type="scientific">hydrothermal vent metagenome</name>
    <dbReference type="NCBI Taxonomy" id="652676"/>
    <lineage>
        <taxon>unclassified sequences</taxon>
        <taxon>metagenomes</taxon>
        <taxon>ecological metagenomes</taxon>
    </lineage>
</organism>
<dbReference type="PANTHER" id="PTHR33398:SF1">
    <property type="entry name" value="SMALL RIBOSOMAL SUBUNIT PROTEIN BS20C"/>
    <property type="match status" value="1"/>
</dbReference>
<dbReference type="Gene3D" id="1.20.58.110">
    <property type="entry name" value="Ribosomal protein S20"/>
    <property type="match status" value="1"/>
</dbReference>
<dbReference type="GO" id="GO:0003735">
    <property type="term" value="F:structural constituent of ribosome"/>
    <property type="evidence" value="ECO:0007669"/>
    <property type="project" value="InterPro"/>
</dbReference>
<gene>
    <name evidence="8" type="ORF">MNBD_NITROSPIRAE02-1562</name>
</gene>
<reference evidence="8" key="1">
    <citation type="submission" date="2018-06" db="EMBL/GenBank/DDBJ databases">
        <authorList>
            <person name="Zhirakovskaya E."/>
        </authorList>
    </citation>
    <scope>NUCLEOTIDE SEQUENCE</scope>
</reference>
<evidence type="ECO:0000256" key="2">
    <source>
        <dbReference type="ARBA" id="ARBA00007634"/>
    </source>
</evidence>
<keyword evidence="5 8" id="KW-0689">Ribosomal protein</keyword>
<comment type="similarity">
    <text evidence="2">Belongs to the bacterial ribosomal protein bS20 family.</text>
</comment>
<evidence type="ECO:0000256" key="3">
    <source>
        <dbReference type="ARBA" id="ARBA00022730"/>
    </source>
</evidence>
<dbReference type="GO" id="GO:0070181">
    <property type="term" value="F:small ribosomal subunit rRNA binding"/>
    <property type="evidence" value="ECO:0007669"/>
    <property type="project" value="TreeGrafter"/>
</dbReference>
<dbReference type="HAMAP" id="MF_00500">
    <property type="entry name" value="Ribosomal_bS20"/>
    <property type="match status" value="1"/>
</dbReference>